<dbReference type="SUPFAM" id="SSF51445">
    <property type="entry name" value="(Trans)glycosidases"/>
    <property type="match status" value="1"/>
</dbReference>
<dbReference type="GO" id="GO:0005576">
    <property type="term" value="C:extracellular region"/>
    <property type="evidence" value="ECO:0007669"/>
    <property type="project" value="InterPro"/>
</dbReference>
<dbReference type="EMBL" id="CP024768">
    <property type="protein sequence ID" value="QGY28826.1"/>
    <property type="molecule type" value="Genomic_DNA"/>
</dbReference>
<dbReference type="GO" id="GO:0006032">
    <property type="term" value="P:chitin catabolic process"/>
    <property type="evidence" value="ECO:0007669"/>
    <property type="project" value="UniProtKB-KW"/>
</dbReference>
<name>A0A6B9G9G1_PANCY</name>
<keyword evidence="3 7" id="KW-0378">Hydrolase</keyword>
<feature type="domain" description="GH18" evidence="9">
    <location>
        <begin position="124"/>
        <end position="599"/>
    </location>
</feature>
<dbReference type="Pfam" id="PF00704">
    <property type="entry name" value="Glyco_hydro_18"/>
    <property type="match status" value="1"/>
</dbReference>
<sequence length="999" mass="108457">MKKLSVIAIATLSAIYGGNAFAVEVTPEESGTIAADHHGSAGDVSRHRGDRLKTKIQWKAWSNDMDGLHPHSPKNYQVYKVEYTNPGDIYPSSGNSSNLILSENENGFAANLEKNVPFQLNSNKIVGMYFDEWAYWERSYTADLVPAKNLTHIFWSFLGLCDFGAQRPGNVTLPVTNNTGLIAEGNERGQKILKAMCGQGNFPVENGETGWEGNDTPAKQQGDFSVSRYDPQASYFGLKALERMKKANPQLKVMVSVGGWSMSAPFHAMVETKEGREIFVKSIMNFLSEYPFVDGIDLDWEFVGFTGTSAMGDLAIDGYQNEREHYTALVRQLRSALDAQYSGAQRKQLSAAVSASPAKLAAIDFNSLKDDFDFINIMTYDMYGAFARNPGHHAGVYAKPIAGTYYQQGNQNKIKDEAGNIVIDGQGNDMTGEQAQRGFSTEGAVKAILDNNPDFPSEKLVVGAAAYSRGWHSVSVKPQHDKLFWHGIANGEEVSRKGLGSNGTFENGVTDYRELYDTFISKKQDTYYDKQAEAAYIWKPIASVNGNPTAQVETFDSQRSVIAKGDLLKKYKLGGMFVWAASNDNGLILNSMNAAVCNKLANGSYYNFTENYNGVVDTRVLEAQQGIPTKVNEILSGPASYNFNGEDFCTSSADESLAPVVSLNTTTLSVVGTNDMGFGYTVTGSSNQQDVSWKWERTEGSSAITLKSYDKESAEIVVPKGLFDVSATFRLTATNSKQKSGEAFVTIQVAKPAVEITGSASMPSASPAQMQAMANFDQASYQWTLKQGSQVVANGIDQNGQIKAGLTAGNYLVEVNASSVKGARSATQTHAIEVTQEAQNNDQAFIDALGLVILPTDNGSSITFAGGVSSSAAATSVPTYKWTLPSGAQGGSNGLATQSFTVNKTNQVQNLKVTVSVTAGKESRALVKDITVPALADSTGYPEWVYGSNYKTGDVVQHKGKLFQCVIAGWCSQTGEWSQLHYEPETGISWTQAWKYYNK</sequence>
<keyword evidence="5 7" id="KW-0326">Glycosidase</keyword>
<evidence type="ECO:0000313" key="10">
    <source>
        <dbReference type="EMBL" id="QGY28826.1"/>
    </source>
</evidence>
<dbReference type="SMART" id="SM00636">
    <property type="entry name" value="Glyco_18"/>
    <property type="match status" value="1"/>
</dbReference>
<dbReference type="PANTHER" id="PTHR11177:SF317">
    <property type="entry name" value="CHITINASE 12-RELATED"/>
    <property type="match status" value="1"/>
</dbReference>
<dbReference type="SUPFAM" id="SSF54556">
    <property type="entry name" value="Chitinase insertion domain"/>
    <property type="match status" value="1"/>
</dbReference>
<dbReference type="InterPro" id="IPR011583">
    <property type="entry name" value="Chitinase_II/V-like_cat"/>
</dbReference>
<organism evidence="10 11">
    <name type="scientific">Pantoea cypripedii</name>
    <name type="common">Pectobacterium cypripedii</name>
    <name type="synonym">Erwinia cypripedii</name>
    <dbReference type="NCBI Taxonomy" id="55209"/>
    <lineage>
        <taxon>Bacteria</taxon>
        <taxon>Pseudomonadati</taxon>
        <taxon>Pseudomonadota</taxon>
        <taxon>Gammaproteobacteria</taxon>
        <taxon>Enterobacterales</taxon>
        <taxon>Erwiniaceae</taxon>
        <taxon>Pantoea</taxon>
    </lineage>
</organism>
<evidence type="ECO:0000256" key="4">
    <source>
        <dbReference type="ARBA" id="ARBA00023024"/>
    </source>
</evidence>
<evidence type="ECO:0000256" key="6">
    <source>
        <dbReference type="ARBA" id="ARBA00023326"/>
    </source>
</evidence>
<feature type="signal peptide" evidence="8">
    <location>
        <begin position="1"/>
        <end position="22"/>
    </location>
</feature>
<keyword evidence="8" id="KW-0732">Signal</keyword>
<comment type="catalytic activity">
    <reaction evidence="1">
        <text>Random endo-hydrolysis of N-acetyl-beta-D-glucosaminide (1-&gt;4)-beta-linkages in chitin and chitodextrins.</text>
        <dbReference type="EC" id="3.2.1.14"/>
    </reaction>
</comment>
<dbReference type="InterPro" id="IPR050314">
    <property type="entry name" value="Glycosyl_Hydrlase_18"/>
</dbReference>
<dbReference type="GO" id="GO:0000272">
    <property type="term" value="P:polysaccharide catabolic process"/>
    <property type="evidence" value="ECO:0007669"/>
    <property type="project" value="UniProtKB-KW"/>
</dbReference>
<dbReference type="EC" id="3.2.1.14" evidence="2"/>
<dbReference type="PROSITE" id="PS51910">
    <property type="entry name" value="GH18_2"/>
    <property type="match status" value="1"/>
</dbReference>
<evidence type="ECO:0000256" key="2">
    <source>
        <dbReference type="ARBA" id="ARBA00012729"/>
    </source>
</evidence>
<dbReference type="InterPro" id="IPR017853">
    <property type="entry name" value="GH"/>
</dbReference>
<dbReference type="InterPro" id="IPR001223">
    <property type="entry name" value="Glyco_hydro18_cat"/>
</dbReference>
<dbReference type="Gene3D" id="3.10.50.10">
    <property type="match status" value="1"/>
</dbReference>
<dbReference type="InterPro" id="IPR003610">
    <property type="entry name" value="CBM5/12"/>
</dbReference>
<evidence type="ECO:0000256" key="1">
    <source>
        <dbReference type="ARBA" id="ARBA00000822"/>
    </source>
</evidence>
<feature type="chain" id="PRO_5025582283" description="chitinase" evidence="8">
    <location>
        <begin position="23"/>
        <end position="999"/>
    </location>
</feature>
<dbReference type="Gene3D" id="3.20.20.80">
    <property type="entry name" value="Glycosidases"/>
    <property type="match status" value="1"/>
</dbReference>
<dbReference type="PANTHER" id="PTHR11177">
    <property type="entry name" value="CHITINASE"/>
    <property type="match status" value="1"/>
</dbReference>
<evidence type="ECO:0000256" key="3">
    <source>
        <dbReference type="ARBA" id="ARBA00022801"/>
    </source>
</evidence>
<keyword evidence="4" id="KW-0146">Chitin degradation</keyword>
<dbReference type="SMART" id="SM00495">
    <property type="entry name" value="ChtBD3"/>
    <property type="match status" value="1"/>
</dbReference>
<dbReference type="InterPro" id="IPR029070">
    <property type="entry name" value="Chitinase_insertion_sf"/>
</dbReference>
<dbReference type="GO" id="GO:0030246">
    <property type="term" value="F:carbohydrate binding"/>
    <property type="evidence" value="ECO:0007669"/>
    <property type="project" value="InterPro"/>
</dbReference>
<dbReference type="InterPro" id="IPR001579">
    <property type="entry name" value="Glyco_hydro_18_chit_AS"/>
</dbReference>
<dbReference type="RefSeq" id="WP_208714682.1">
    <property type="nucleotide sequence ID" value="NZ_CP024768.1"/>
</dbReference>
<proteinExistence type="predicted"/>
<evidence type="ECO:0000313" key="11">
    <source>
        <dbReference type="Proteomes" id="UP000502005"/>
    </source>
</evidence>
<dbReference type="AlphaFoldDB" id="A0A6B9G9G1"/>
<evidence type="ECO:0000259" key="9">
    <source>
        <dbReference type="PROSITE" id="PS51910"/>
    </source>
</evidence>
<dbReference type="GO" id="GO:0008061">
    <property type="term" value="F:chitin binding"/>
    <property type="evidence" value="ECO:0007669"/>
    <property type="project" value="InterPro"/>
</dbReference>
<dbReference type="GO" id="GO:0008843">
    <property type="term" value="F:endochitinase activity"/>
    <property type="evidence" value="ECO:0007669"/>
    <property type="project" value="UniProtKB-EC"/>
</dbReference>
<keyword evidence="6" id="KW-0119">Carbohydrate metabolism</keyword>
<gene>
    <name evidence="10" type="ORF">CUN67_07740</name>
</gene>
<dbReference type="PROSITE" id="PS01095">
    <property type="entry name" value="GH18_1"/>
    <property type="match status" value="1"/>
</dbReference>
<reference evidence="10 11" key="1">
    <citation type="submission" date="2017-11" db="EMBL/GenBank/DDBJ databases">
        <title>Genome sequence of Pantoea cypripedii NE1.</title>
        <authorList>
            <person name="Nascimento F.X."/>
        </authorList>
    </citation>
    <scope>NUCLEOTIDE SEQUENCE [LARGE SCALE GENOMIC DNA]</scope>
    <source>
        <strain evidence="10 11">NE1</strain>
    </source>
</reference>
<evidence type="ECO:0000256" key="5">
    <source>
        <dbReference type="ARBA" id="ARBA00023295"/>
    </source>
</evidence>
<evidence type="ECO:0000256" key="7">
    <source>
        <dbReference type="RuleBase" id="RU000489"/>
    </source>
</evidence>
<dbReference type="Proteomes" id="UP000502005">
    <property type="component" value="Chromosome"/>
</dbReference>
<accession>A0A6B9G9G1</accession>
<keyword evidence="6" id="KW-0624">Polysaccharide degradation</keyword>
<protein>
    <recommendedName>
        <fullName evidence="2">chitinase</fullName>
        <ecNumber evidence="2">3.2.1.14</ecNumber>
    </recommendedName>
</protein>
<evidence type="ECO:0000256" key="8">
    <source>
        <dbReference type="SAM" id="SignalP"/>
    </source>
</evidence>